<accession>A0A932CQI9</accession>
<dbReference type="AlphaFoldDB" id="A0A932CQI9"/>
<evidence type="ECO:0000313" key="1">
    <source>
        <dbReference type="EMBL" id="MBI2877643.1"/>
    </source>
</evidence>
<protein>
    <submittedName>
        <fullName evidence="1">Uncharacterized protein</fullName>
    </submittedName>
</protein>
<organism evidence="1 2">
    <name type="scientific">Tectimicrobiota bacterium</name>
    <dbReference type="NCBI Taxonomy" id="2528274"/>
    <lineage>
        <taxon>Bacteria</taxon>
        <taxon>Pseudomonadati</taxon>
        <taxon>Nitrospinota/Tectimicrobiota group</taxon>
        <taxon>Candidatus Tectimicrobiota</taxon>
    </lineage>
</organism>
<name>A0A932CQI9_UNCTE</name>
<sequence>MDQMDHDLGELKDDILERRYRERAFAYFSPLVRRAHVVWGDELAALLEEAVEQGLLLQEEADEVALADVLVRGRRREDGTQVYLVVEVSWGVGISDVQRAGRRASLLAKTGTPTVPMVAGQWISEEAADLGRKMKVRQLIDRRAVSPDSP</sequence>
<gene>
    <name evidence="1" type="ORF">HYY20_12255</name>
</gene>
<evidence type="ECO:0000313" key="2">
    <source>
        <dbReference type="Proteomes" id="UP000769766"/>
    </source>
</evidence>
<dbReference type="EMBL" id="JACPRF010000376">
    <property type="protein sequence ID" value="MBI2877643.1"/>
    <property type="molecule type" value="Genomic_DNA"/>
</dbReference>
<comment type="caution">
    <text evidence="1">The sequence shown here is derived from an EMBL/GenBank/DDBJ whole genome shotgun (WGS) entry which is preliminary data.</text>
</comment>
<dbReference type="Proteomes" id="UP000769766">
    <property type="component" value="Unassembled WGS sequence"/>
</dbReference>
<reference evidence="1" key="1">
    <citation type="submission" date="2020-07" db="EMBL/GenBank/DDBJ databases">
        <title>Huge and variable diversity of episymbiotic CPR bacteria and DPANN archaea in groundwater ecosystems.</title>
        <authorList>
            <person name="He C.Y."/>
            <person name="Keren R."/>
            <person name="Whittaker M."/>
            <person name="Farag I.F."/>
            <person name="Doudna J."/>
            <person name="Cate J.H.D."/>
            <person name="Banfield J.F."/>
        </authorList>
    </citation>
    <scope>NUCLEOTIDE SEQUENCE</scope>
    <source>
        <strain evidence="1">NC_groundwater_672_Ag_B-0.1um_62_36</strain>
    </source>
</reference>
<proteinExistence type="predicted"/>